<evidence type="ECO:0000256" key="1">
    <source>
        <dbReference type="SAM" id="Phobius"/>
    </source>
</evidence>
<protein>
    <submittedName>
        <fullName evidence="2">Uncharacterized protein</fullName>
    </submittedName>
</protein>
<keyword evidence="1" id="KW-0472">Membrane</keyword>
<dbReference type="EMBL" id="VSSQ01010029">
    <property type="protein sequence ID" value="MPM43249.1"/>
    <property type="molecule type" value="Genomic_DNA"/>
</dbReference>
<feature type="transmembrane region" description="Helical" evidence="1">
    <location>
        <begin position="128"/>
        <end position="147"/>
    </location>
</feature>
<name>A0A644ZQJ0_9ZZZZ</name>
<gene>
    <name evidence="2" type="ORF">SDC9_89922</name>
</gene>
<organism evidence="2">
    <name type="scientific">bioreactor metagenome</name>
    <dbReference type="NCBI Taxonomy" id="1076179"/>
    <lineage>
        <taxon>unclassified sequences</taxon>
        <taxon>metagenomes</taxon>
        <taxon>ecological metagenomes</taxon>
    </lineage>
</organism>
<dbReference type="AlphaFoldDB" id="A0A644ZQJ0"/>
<evidence type="ECO:0000313" key="2">
    <source>
        <dbReference type="EMBL" id="MPM43249.1"/>
    </source>
</evidence>
<reference evidence="2" key="1">
    <citation type="submission" date="2019-08" db="EMBL/GenBank/DDBJ databases">
        <authorList>
            <person name="Kucharzyk K."/>
            <person name="Murdoch R.W."/>
            <person name="Higgins S."/>
            <person name="Loffler F."/>
        </authorList>
    </citation>
    <scope>NUCLEOTIDE SEQUENCE</scope>
</reference>
<comment type="caution">
    <text evidence="2">The sequence shown here is derived from an EMBL/GenBank/DDBJ whole genome shotgun (WGS) entry which is preliminary data.</text>
</comment>
<keyword evidence="1" id="KW-1133">Transmembrane helix</keyword>
<proteinExistence type="predicted"/>
<sequence length="318" mass="34941">MVAVRAFVVDVFHAVRINQRVDIIEDRLIIGAADRCNVHVPARRKCCAVFHGCVHIGEQHHDSEADPDAGGSANCQRAANEVRVQHIAGENIDIQSRHKRGSRLHNRGRAILVRRLKRGRTRRRIRDGALVGVFVQTVHIAGCLIRFNSLSKIDRRIRGRVHGTCGCRIPLRIHLEPLVRMPIYFLTVGVLIDLVDGTVLAGVGGDGIARGHAGGGAGRRQFLIRRGIPALSGHIPRIIQRFVQPENVAFRVFIFVDSQRDVPIACELHHGVLTNITVSARILTVITVAVVGDIARALAVVLACQQVGQREIVLILIA</sequence>
<accession>A0A644ZQJ0</accession>
<keyword evidence="1" id="KW-0812">Transmembrane</keyword>